<feature type="domain" description="GPI inositol-deacylase winged helix" evidence="4">
    <location>
        <begin position="555"/>
        <end position="640"/>
    </location>
</feature>
<accession>A0A1L7X4E5</accession>
<evidence type="ECO:0000256" key="1">
    <source>
        <dbReference type="ARBA" id="ARBA00022737"/>
    </source>
</evidence>
<evidence type="ECO:0000256" key="2">
    <source>
        <dbReference type="PROSITE-ProRule" id="PRU00023"/>
    </source>
</evidence>
<keyword evidence="2" id="KW-0040">ANK repeat</keyword>
<dbReference type="Gene3D" id="1.25.40.20">
    <property type="entry name" value="Ankyrin repeat-containing domain"/>
    <property type="match status" value="1"/>
</dbReference>
<feature type="domain" description="Nephrocystin 3-like N-terminal" evidence="5">
    <location>
        <begin position="368"/>
        <end position="437"/>
    </location>
</feature>
<gene>
    <name evidence="6" type="ORF">PAC_09792</name>
</gene>
<protein>
    <submittedName>
        <fullName evidence="6">Uncharacterized protein</fullName>
    </submittedName>
</protein>
<dbReference type="Pfam" id="PF24883">
    <property type="entry name" value="NPHP3_N"/>
    <property type="match status" value="1"/>
</dbReference>
<evidence type="ECO:0000313" key="7">
    <source>
        <dbReference type="Proteomes" id="UP000184330"/>
    </source>
</evidence>
<dbReference type="STRING" id="576137.A0A1L7X4E5"/>
<dbReference type="InterPro" id="IPR056884">
    <property type="entry name" value="NPHP3-like_N"/>
</dbReference>
<dbReference type="PANTHER" id="PTHR10039:SF15">
    <property type="entry name" value="NACHT DOMAIN-CONTAINING PROTEIN"/>
    <property type="match status" value="1"/>
</dbReference>
<evidence type="ECO:0000313" key="6">
    <source>
        <dbReference type="EMBL" id="CZR59898.1"/>
    </source>
</evidence>
<name>A0A1L7X4E5_9HELO</name>
<evidence type="ECO:0000259" key="4">
    <source>
        <dbReference type="Pfam" id="PF22939"/>
    </source>
</evidence>
<dbReference type="AlphaFoldDB" id="A0A1L7X4E5"/>
<dbReference type="Pfam" id="PF12796">
    <property type="entry name" value="Ank_2"/>
    <property type="match status" value="1"/>
</dbReference>
<dbReference type="InterPro" id="IPR054471">
    <property type="entry name" value="GPIID_WHD"/>
</dbReference>
<evidence type="ECO:0000256" key="3">
    <source>
        <dbReference type="SAM" id="MobiDB-lite"/>
    </source>
</evidence>
<keyword evidence="7" id="KW-1185">Reference proteome</keyword>
<dbReference type="InterPro" id="IPR002110">
    <property type="entry name" value="Ankyrin_rpt"/>
</dbReference>
<dbReference type="PROSITE" id="PS50088">
    <property type="entry name" value="ANK_REPEAT"/>
    <property type="match status" value="1"/>
</dbReference>
<dbReference type="Proteomes" id="UP000184330">
    <property type="component" value="Unassembled WGS sequence"/>
</dbReference>
<feature type="repeat" description="ANK" evidence="2">
    <location>
        <begin position="872"/>
        <end position="904"/>
    </location>
</feature>
<dbReference type="SMART" id="SM00248">
    <property type="entry name" value="ANK"/>
    <property type="match status" value="3"/>
</dbReference>
<dbReference type="PANTHER" id="PTHR10039">
    <property type="entry name" value="AMELOGENIN"/>
    <property type="match status" value="1"/>
</dbReference>
<proteinExistence type="predicted"/>
<reference evidence="6 7" key="1">
    <citation type="submission" date="2016-03" db="EMBL/GenBank/DDBJ databases">
        <authorList>
            <person name="Ploux O."/>
        </authorList>
    </citation>
    <scope>NUCLEOTIDE SEQUENCE [LARGE SCALE GENOMIC DNA]</scope>
    <source>
        <strain evidence="6 7">UAMH 11012</strain>
    </source>
</reference>
<dbReference type="OrthoDB" id="448455at2759"/>
<sequence>MPFFLSWRRKRSAKGSVPVKDDQGEANAKTLPEPSTGTKFSQKNLLAKLNKALTREVQPLAAALIEAPATAAENRLAGTPASQPTCSPPFCPRDLWREAMDMLPTPIRQELRKEDSEEKSSDEQVAELVTTVKSKPAECEAKSWKFRVGDHEIVLRDVAASIVNSLTQIGDIAVQFAPPQASIPWSVVKAVMQIPVIESAQMCLLLTSTEKIVRIINRGQVYELVYTPENTPKPALENLQDVLVNLYSACLKLLANSSKLFSKSTAAQTVYAILHPGKADSLFLDLAELELKLSYEVEACEGGRSAAADDYLTRLLRNLDAPLARVDTRVCTLLEHLDEEKQRELLDWISKIPFGKHHDEVTESRTLGTCEWLLQHDRFREWEQTSSSVILWLQGSAGSGKTFLTSMVVDHVRGLLSRTPNHEGFAFFYCNRNEDLLSESKRPLKVFISSRPAPDIRMRFASQPNIEIQATDNQNDIEKFVNEEIDKPRLWGPISSSLRSNIVKVLHERSQGMFQWANLQIKQLLELPTEEDIQSRLGKLPIGLTAAYDEIYDKVAKHEHAKARVDRACIWVMSAFEPLTSEVLLQAIRVDSHSDNIDLADCITESSLQALCNNLLVLDSQRNVWRFAHLSVREYFEENHCNRQQAHCRVAKVCLKILLKVYENSDIRQYNSLGYKDDPQSQEIFDKERFRDYVDLHGIYHVKAYEDLLTKEAGADSMLSRLLKAFLQSPSESSVQYQQWFRQFSYLTSHWRYSAYQPKIDIHDIEDPNLSIYGMCRFSFYFLVWDWWNCAEIDIWQTNKRGDNLLVLTALAGCKPICEHLIQKRKLPVDALSNRGRYGSALAAAASIGNTETIDFLIQNNANVNLHIQAGDFGSALTAAATQGRVEIVELFVEKGANVNMVLQTGLYSSGTLL</sequence>
<dbReference type="InterPro" id="IPR036770">
    <property type="entry name" value="Ankyrin_rpt-contain_sf"/>
</dbReference>
<keyword evidence="1" id="KW-0677">Repeat</keyword>
<dbReference type="EMBL" id="FJOG01000015">
    <property type="protein sequence ID" value="CZR59898.1"/>
    <property type="molecule type" value="Genomic_DNA"/>
</dbReference>
<feature type="region of interest" description="Disordered" evidence="3">
    <location>
        <begin position="1"/>
        <end position="39"/>
    </location>
</feature>
<evidence type="ECO:0000259" key="5">
    <source>
        <dbReference type="Pfam" id="PF24883"/>
    </source>
</evidence>
<dbReference type="SUPFAM" id="SSF48403">
    <property type="entry name" value="Ankyrin repeat"/>
    <property type="match status" value="1"/>
</dbReference>
<organism evidence="6 7">
    <name type="scientific">Phialocephala subalpina</name>
    <dbReference type="NCBI Taxonomy" id="576137"/>
    <lineage>
        <taxon>Eukaryota</taxon>
        <taxon>Fungi</taxon>
        <taxon>Dikarya</taxon>
        <taxon>Ascomycota</taxon>
        <taxon>Pezizomycotina</taxon>
        <taxon>Leotiomycetes</taxon>
        <taxon>Helotiales</taxon>
        <taxon>Mollisiaceae</taxon>
        <taxon>Phialocephala</taxon>
        <taxon>Phialocephala fortinii species complex</taxon>
    </lineage>
</organism>
<dbReference type="PROSITE" id="PS50297">
    <property type="entry name" value="ANK_REP_REGION"/>
    <property type="match status" value="1"/>
</dbReference>
<dbReference type="Pfam" id="PF22939">
    <property type="entry name" value="WHD_GPIID"/>
    <property type="match status" value="1"/>
</dbReference>